<dbReference type="InterPro" id="IPR018392">
    <property type="entry name" value="LysM"/>
</dbReference>
<dbReference type="OrthoDB" id="9765158at2"/>
<name>A4BP85_9GAMM</name>
<dbReference type="RefSeq" id="WP_005002695.1">
    <property type="nucleotide sequence ID" value="NZ_CH672427.1"/>
</dbReference>
<evidence type="ECO:0000313" key="3">
    <source>
        <dbReference type="EMBL" id="EAR22386.1"/>
    </source>
</evidence>
<dbReference type="Proteomes" id="UP000003374">
    <property type="component" value="Unassembled WGS sequence"/>
</dbReference>
<feature type="signal peptide" evidence="1">
    <location>
        <begin position="1"/>
        <end position="23"/>
    </location>
</feature>
<dbReference type="eggNOG" id="COG1652">
    <property type="taxonomic scope" value="Bacteria"/>
</dbReference>
<accession>A4BP85</accession>
<feature type="domain" description="LysM" evidence="2">
    <location>
        <begin position="34"/>
        <end position="82"/>
    </location>
</feature>
<dbReference type="Pfam" id="PF01476">
    <property type="entry name" value="LysM"/>
    <property type="match status" value="1"/>
</dbReference>
<keyword evidence="4" id="KW-1185">Reference proteome</keyword>
<dbReference type="InterPro" id="IPR036779">
    <property type="entry name" value="LysM_dom_sf"/>
</dbReference>
<dbReference type="AlphaFoldDB" id="A4BP85"/>
<dbReference type="PROSITE" id="PS51782">
    <property type="entry name" value="LYSM"/>
    <property type="match status" value="1"/>
</dbReference>
<dbReference type="EMBL" id="AAOF01000003">
    <property type="protein sequence ID" value="EAR22386.1"/>
    <property type="molecule type" value="Genomic_DNA"/>
</dbReference>
<dbReference type="PANTHER" id="PTHR34700:SF4">
    <property type="entry name" value="PHAGE-LIKE ELEMENT PBSX PROTEIN XKDP"/>
    <property type="match status" value="1"/>
</dbReference>
<feature type="chain" id="PRO_5002665316" description="LysM domain-containing protein" evidence="1">
    <location>
        <begin position="24"/>
        <end position="360"/>
    </location>
</feature>
<dbReference type="HOGENOM" id="CLU_050533_0_0_6"/>
<reference evidence="3 4" key="1">
    <citation type="submission" date="2006-02" db="EMBL/GenBank/DDBJ databases">
        <authorList>
            <person name="Waterbury J."/>
            <person name="Ferriera S."/>
            <person name="Johnson J."/>
            <person name="Kravitz S."/>
            <person name="Halpern A."/>
            <person name="Remington K."/>
            <person name="Beeson K."/>
            <person name="Tran B."/>
            <person name="Rogers Y.-H."/>
            <person name="Friedman R."/>
            <person name="Venter J.C."/>
        </authorList>
    </citation>
    <scope>NUCLEOTIDE SEQUENCE [LARGE SCALE GENOMIC DNA]</scope>
    <source>
        <strain evidence="3 4">Nb-231</strain>
    </source>
</reference>
<dbReference type="STRING" id="314278.NB231_11639"/>
<proteinExistence type="predicted"/>
<dbReference type="PANTHER" id="PTHR34700">
    <property type="entry name" value="POTASSIUM BINDING PROTEIN KBP"/>
    <property type="match status" value="1"/>
</dbReference>
<dbReference type="Gene3D" id="3.10.350.10">
    <property type="entry name" value="LysM domain"/>
    <property type="match status" value="1"/>
</dbReference>
<comment type="caution">
    <text evidence="3">The sequence shown here is derived from an EMBL/GenBank/DDBJ whole genome shotgun (WGS) entry which is preliminary data.</text>
</comment>
<evidence type="ECO:0000259" key="2">
    <source>
        <dbReference type="PROSITE" id="PS51782"/>
    </source>
</evidence>
<organism evidence="3 4">
    <name type="scientific">Nitrococcus mobilis Nb-231</name>
    <dbReference type="NCBI Taxonomy" id="314278"/>
    <lineage>
        <taxon>Bacteria</taxon>
        <taxon>Pseudomonadati</taxon>
        <taxon>Pseudomonadota</taxon>
        <taxon>Gammaproteobacteria</taxon>
        <taxon>Chromatiales</taxon>
        <taxon>Ectothiorhodospiraceae</taxon>
        <taxon>Nitrococcus</taxon>
    </lineage>
</organism>
<dbReference type="SMART" id="SM00257">
    <property type="entry name" value="LysM"/>
    <property type="match status" value="1"/>
</dbReference>
<evidence type="ECO:0000313" key="4">
    <source>
        <dbReference type="Proteomes" id="UP000003374"/>
    </source>
</evidence>
<keyword evidence="1" id="KW-0732">Signal</keyword>
<protein>
    <recommendedName>
        <fullName evidence="2">LysM domain-containing protein</fullName>
    </recommendedName>
</protein>
<dbReference type="CDD" id="cd00118">
    <property type="entry name" value="LysM"/>
    <property type="match status" value="1"/>
</dbReference>
<evidence type="ECO:0000256" key="1">
    <source>
        <dbReference type="SAM" id="SignalP"/>
    </source>
</evidence>
<dbReference type="InterPro" id="IPR052196">
    <property type="entry name" value="Bact_Kbp"/>
</dbReference>
<gene>
    <name evidence="3" type="ORF">NB231_11639</name>
</gene>
<sequence>MLIKNAFVWVLCTLLMLTSPLMAAALPLKQGHPSQYTVQPGDNLWDISARFLKDPWYWPEIWYVNPAIENPHLIYPGDVIKFTMVGGRPRLVVERQGGTIKLSPEVRVKELEEAIPVIPISVLRPFLTGDRMVSAEQWRQAAHIVAAADEHVMGAQGDSIYVRSLGQDRTNRLYGILRKRGPLVDPESGAVLGYQATHVGDAVCRSSGEPATCTISRSNREVLPGDRLLGVEEKALRGRFYPRPPAQAVEGVIVAVMGGVSQIGQYNVVAINRGEAQALKPGDVLLVYKPGREVVDHFDGHLDRVELPDERAGSMIIFRTFPQLSFGLIMEATRAMSVHDRVRNPAVQLPLQRASMTAPL</sequence>
<dbReference type="SUPFAM" id="SSF54106">
    <property type="entry name" value="LysM domain"/>
    <property type="match status" value="1"/>
</dbReference>